<organism evidence="1 2">
    <name type="scientific">Aliivibrio wodanis</name>
    <dbReference type="NCBI Taxonomy" id="80852"/>
    <lineage>
        <taxon>Bacteria</taxon>
        <taxon>Pseudomonadati</taxon>
        <taxon>Pseudomonadota</taxon>
        <taxon>Gammaproteobacteria</taxon>
        <taxon>Vibrionales</taxon>
        <taxon>Vibrionaceae</taxon>
        <taxon>Aliivibrio</taxon>
    </lineage>
</organism>
<protein>
    <submittedName>
        <fullName evidence="1">Uncharacterized protein</fullName>
    </submittedName>
</protein>
<dbReference type="KEGG" id="awd:AWOD_II_0706"/>
<dbReference type="EMBL" id="LN554847">
    <property type="protein sequence ID" value="CED57339.1"/>
    <property type="molecule type" value="Genomic_DNA"/>
</dbReference>
<proteinExistence type="predicted"/>
<keyword evidence="2" id="KW-1185">Reference proteome</keyword>
<evidence type="ECO:0000313" key="1">
    <source>
        <dbReference type="EMBL" id="CED57339.1"/>
    </source>
</evidence>
<accession>A0A090ICS1</accession>
<dbReference type="HOGENOM" id="CLU_1925350_0_0_6"/>
<gene>
    <name evidence="1" type="ORF">AWOD_II_0706</name>
</gene>
<dbReference type="PATRIC" id="fig|80852.17.peg.3486"/>
<dbReference type="Proteomes" id="UP000032427">
    <property type="component" value="Chromosome 2"/>
</dbReference>
<dbReference type="STRING" id="80852.AWOD_II_0706"/>
<dbReference type="GeneID" id="28542955"/>
<dbReference type="OrthoDB" id="7063216at2"/>
<name>A0A090ICS1_9GAMM</name>
<reference evidence="2" key="1">
    <citation type="submission" date="2014-09" db="EMBL/GenBank/DDBJ databases">
        <authorList>
            <person name="Hjerde E."/>
        </authorList>
    </citation>
    <scope>NUCLEOTIDE SEQUENCE [LARGE SCALE GENOMIC DNA]</scope>
    <source>
        <strain evidence="2">06/09/139</strain>
    </source>
</reference>
<dbReference type="AlphaFoldDB" id="A0A090ICS1"/>
<sequence>MSNSFIQNFQPEKFKVFVRFMIQVAKEKRCVTYNEIENIFGFSHNQAGLYAGALGHYCLFNEYPALNSLIINSTNCEPSHGFDWYHEQYDISWGEMISSCFRFYHVTQSAEKKAQDFGGRDSDVCNWLDEDEAIKYLSGNFSY</sequence>
<evidence type="ECO:0000313" key="2">
    <source>
        <dbReference type="Proteomes" id="UP000032427"/>
    </source>
</evidence>